<comment type="similarity">
    <text evidence="2">Belongs to the TMCO4 family.</text>
</comment>
<keyword evidence="9" id="KW-1185">Reference proteome</keyword>
<evidence type="ECO:0000313" key="8">
    <source>
        <dbReference type="EMBL" id="KAJ2902836.1"/>
    </source>
</evidence>
<gene>
    <name evidence="8" type="ORF">MKZ38_000030</name>
</gene>
<feature type="compositionally biased region" description="Basic and acidic residues" evidence="6">
    <location>
        <begin position="690"/>
        <end position="701"/>
    </location>
</feature>
<dbReference type="PANTHER" id="PTHR17920">
    <property type="entry name" value="TRANSMEMBRANE AND COILED-COIL DOMAIN-CONTAINING PROTEIN 4 TMCO4"/>
    <property type="match status" value="1"/>
</dbReference>
<feature type="transmembrane region" description="Helical" evidence="7">
    <location>
        <begin position="296"/>
        <end position="326"/>
    </location>
</feature>
<dbReference type="Gene3D" id="3.40.50.1820">
    <property type="entry name" value="alpha/beta hydrolase"/>
    <property type="match status" value="1"/>
</dbReference>
<feature type="region of interest" description="Disordered" evidence="6">
    <location>
        <begin position="50"/>
        <end position="92"/>
    </location>
</feature>
<evidence type="ECO:0000256" key="2">
    <source>
        <dbReference type="ARBA" id="ARBA00009824"/>
    </source>
</evidence>
<dbReference type="Proteomes" id="UP001201980">
    <property type="component" value="Unassembled WGS sequence"/>
</dbReference>
<reference evidence="8" key="1">
    <citation type="submission" date="2022-07" db="EMBL/GenBank/DDBJ databases">
        <title>Draft genome sequence of Zalerion maritima ATCC 34329, a (micro)plastics degrading marine fungus.</title>
        <authorList>
            <person name="Paco A."/>
            <person name="Goncalves M.F.M."/>
            <person name="Rocha-Santos T.A.P."/>
            <person name="Alves A."/>
        </authorList>
    </citation>
    <scope>NUCLEOTIDE SEQUENCE</scope>
    <source>
        <strain evidence="8">ATCC 34329</strain>
    </source>
</reference>
<accession>A0AAD5WUA6</accession>
<evidence type="ECO:0000256" key="5">
    <source>
        <dbReference type="ARBA" id="ARBA00023136"/>
    </source>
</evidence>
<dbReference type="SUPFAM" id="SSF53474">
    <property type="entry name" value="alpha/beta-Hydrolases"/>
    <property type="match status" value="1"/>
</dbReference>
<dbReference type="InterPro" id="IPR029058">
    <property type="entry name" value="AB_hydrolase_fold"/>
</dbReference>
<feature type="compositionally biased region" description="Basic and acidic residues" evidence="6">
    <location>
        <begin position="150"/>
        <end position="159"/>
    </location>
</feature>
<evidence type="ECO:0000256" key="7">
    <source>
        <dbReference type="SAM" id="Phobius"/>
    </source>
</evidence>
<keyword evidence="3 7" id="KW-0812">Transmembrane</keyword>
<dbReference type="EMBL" id="JAKWBI020000100">
    <property type="protein sequence ID" value="KAJ2902836.1"/>
    <property type="molecule type" value="Genomic_DNA"/>
</dbReference>
<dbReference type="PANTHER" id="PTHR17920:SF22">
    <property type="entry name" value="DUF726 DOMAIN PROTEIN (AFU_ORTHOLOGUE AFUA_2G12860)"/>
    <property type="match status" value="1"/>
</dbReference>
<keyword evidence="5 7" id="KW-0472">Membrane</keyword>
<evidence type="ECO:0000256" key="6">
    <source>
        <dbReference type="SAM" id="MobiDB-lite"/>
    </source>
</evidence>
<evidence type="ECO:0000256" key="3">
    <source>
        <dbReference type="ARBA" id="ARBA00022692"/>
    </source>
</evidence>
<dbReference type="InterPro" id="IPR007941">
    <property type="entry name" value="DUF726"/>
</dbReference>
<comment type="subcellular location">
    <subcellularLocation>
        <location evidence="1">Membrane</location>
        <topology evidence="1">Multi-pass membrane protein</topology>
    </subcellularLocation>
</comment>
<evidence type="ECO:0000313" key="9">
    <source>
        <dbReference type="Proteomes" id="UP001201980"/>
    </source>
</evidence>
<comment type="caution">
    <text evidence="8">The sequence shown here is derived from an EMBL/GenBank/DDBJ whole genome shotgun (WGS) entry which is preliminary data.</text>
</comment>
<evidence type="ECO:0000256" key="1">
    <source>
        <dbReference type="ARBA" id="ARBA00004141"/>
    </source>
</evidence>
<sequence length="701" mass="75855">MDAKPGEAPNPPLASEPRHVLVVLQPEQRETLHQLVSDITVHMQQGLDLLDAPEVDRKRQDAESPPEVQSSLDKATAKARKESGSIRAAASPALSKLREAAKEDMRKWNRKLLSKLKDLLSSKDDKTVLEARQKREETQGDSFPPTSFDVHGDGPFESPSEREEAIARTRNLYHPLDTSLRTLPSRDKEEVLSALLLQCLADGNYVAYDRVMLCHFASSLEIPLSALMREEAAIAETLINSQAQMKADEESQEKRKHEGKVSRYWKVGLASAAGAALIGVTAGLAAPAVAGALGGILGGIGLGSVSSFLGVFWMNGALVGTLFGVYGAKLGGKSMDAYAKEVEDFSFLPVETDGKNSAIDKEQPVTEKPKPRLRLTIGINGLITKPEDTTSPWEFIPPDTEVHALQYEQNALLELGKTLNSIIKTVAWKVVCSEVLQRTVLATLSTALWPPFMISSAASNLDNPFSRAKNRSDKAGKVLADALEARVQGQRPVTLIGFSLGARVVANCLKQLAEKNVFGVIEDVILIGAPVPSDAAYWAMMKTVASGRVVNVFSSRDLVLAFLYRASSVQLGIAGLYEIKGVPQVDNLNLSNEVSGHQKYMEEMGKILTRCGFEGIADGLGEIEGNEPIVVNDEAMRDDQLDVQDKGVSESAKDLEALKIGENTTSTPVATGDDILGHPDSLTPPPQEPGTKELGRKQEEK</sequence>
<feature type="compositionally biased region" description="Basic and acidic residues" evidence="6">
    <location>
        <begin position="643"/>
        <end position="659"/>
    </location>
</feature>
<feature type="region of interest" description="Disordered" evidence="6">
    <location>
        <begin position="132"/>
        <end position="159"/>
    </location>
</feature>
<keyword evidence="4 7" id="KW-1133">Transmembrane helix</keyword>
<name>A0AAD5WUA6_9PEZI</name>
<dbReference type="GO" id="GO:0016020">
    <property type="term" value="C:membrane"/>
    <property type="evidence" value="ECO:0007669"/>
    <property type="project" value="UniProtKB-SubCell"/>
</dbReference>
<evidence type="ECO:0000256" key="4">
    <source>
        <dbReference type="ARBA" id="ARBA00022989"/>
    </source>
</evidence>
<feature type="region of interest" description="Disordered" evidence="6">
    <location>
        <begin position="643"/>
        <end position="701"/>
    </location>
</feature>
<feature type="transmembrane region" description="Helical" evidence="7">
    <location>
        <begin position="264"/>
        <end position="290"/>
    </location>
</feature>
<proteinExistence type="inferred from homology"/>
<organism evidence="8 9">
    <name type="scientific">Zalerion maritima</name>
    <dbReference type="NCBI Taxonomy" id="339359"/>
    <lineage>
        <taxon>Eukaryota</taxon>
        <taxon>Fungi</taxon>
        <taxon>Dikarya</taxon>
        <taxon>Ascomycota</taxon>
        <taxon>Pezizomycotina</taxon>
        <taxon>Sordariomycetes</taxon>
        <taxon>Lulworthiomycetidae</taxon>
        <taxon>Lulworthiales</taxon>
        <taxon>Lulworthiaceae</taxon>
        <taxon>Zalerion</taxon>
    </lineage>
</organism>
<feature type="compositionally biased region" description="Basic and acidic residues" evidence="6">
    <location>
        <begin position="75"/>
        <end position="84"/>
    </location>
</feature>
<dbReference type="Pfam" id="PF05277">
    <property type="entry name" value="DUF726"/>
    <property type="match status" value="1"/>
</dbReference>
<protein>
    <submittedName>
        <fullName evidence="8">YSIRK family gram-positive signal peptide</fullName>
    </submittedName>
</protein>
<dbReference type="AlphaFoldDB" id="A0AAD5WUA6"/>